<dbReference type="InterPro" id="IPR053098">
    <property type="entry name" value="Petuviruses_polyprotein"/>
</dbReference>
<dbReference type="AlphaFoldDB" id="A0A1Q3D1M0"/>
<dbReference type="InterPro" id="IPR028919">
    <property type="entry name" value="Viral_movement"/>
</dbReference>
<sequence>MAYKDTPNPTAFTKPHNSILKSIKSIIQPPTKKVKEYVQATIFDQCHLPATEQVQFVTLEILENLPKHWISEKYTHLHFGPVILALTFHGREGLPITSKIALLDTHFLDYQHACIGTVETTLNAGTVFITLFPNVNMRLSDPYLLTAFKVQIQIVGAP</sequence>
<dbReference type="EMBL" id="BDDD01003813">
    <property type="protein sequence ID" value="GAV86198.1"/>
    <property type="molecule type" value="Genomic_DNA"/>
</dbReference>
<name>A0A1Q3D1M0_CEPFO</name>
<protein>
    <submittedName>
        <fullName evidence="1">MP domain-containing protein</fullName>
    </submittedName>
</protein>
<dbReference type="OrthoDB" id="1720991at2759"/>
<dbReference type="PANTHER" id="PTHR48435">
    <property type="entry name" value="POLYPROTEIN"/>
    <property type="match status" value="1"/>
</dbReference>
<reference evidence="2" key="1">
    <citation type="submission" date="2016-04" db="EMBL/GenBank/DDBJ databases">
        <title>Cephalotus genome sequencing.</title>
        <authorList>
            <person name="Fukushima K."/>
            <person name="Hasebe M."/>
            <person name="Fang X."/>
        </authorList>
    </citation>
    <scope>NUCLEOTIDE SEQUENCE [LARGE SCALE GENOMIC DNA]</scope>
    <source>
        <strain evidence="2">cv. St1</strain>
    </source>
</reference>
<dbReference type="Pfam" id="PF01107">
    <property type="entry name" value="MP"/>
    <property type="match status" value="1"/>
</dbReference>
<gene>
    <name evidence="1" type="ORF">CFOL_v3_29631</name>
</gene>
<accession>A0A1Q3D1M0</accession>
<proteinExistence type="predicted"/>
<comment type="caution">
    <text evidence="1">The sequence shown here is derived from an EMBL/GenBank/DDBJ whole genome shotgun (WGS) entry which is preliminary data.</text>
</comment>
<keyword evidence="2" id="KW-1185">Reference proteome</keyword>
<dbReference type="PANTHER" id="PTHR48435:SF1">
    <property type="entry name" value="POLYPROTEIN"/>
    <property type="match status" value="1"/>
</dbReference>
<dbReference type="Proteomes" id="UP000187406">
    <property type="component" value="Unassembled WGS sequence"/>
</dbReference>
<evidence type="ECO:0000313" key="2">
    <source>
        <dbReference type="Proteomes" id="UP000187406"/>
    </source>
</evidence>
<organism evidence="1 2">
    <name type="scientific">Cephalotus follicularis</name>
    <name type="common">Albany pitcher plant</name>
    <dbReference type="NCBI Taxonomy" id="3775"/>
    <lineage>
        <taxon>Eukaryota</taxon>
        <taxon>Viridiplantae</taxon>
        <taxon>Streptophyta</taxon>
        <taxon>Embryophyta</taxon>
        <taxon>Tracheophyta</taxon>
        <taxon>Spermatophyta</taxon>
        <taxon>Magnoliopsida</taxon>
        <taxon>eudicotyledons</taxon>
        <taxon>Gunneridae</taxon>
        <taxon>Pentapetalae</taxon>
        <taxon>rosids</taxon>
        <taxon>fabids</taxon>
        <taxon>Oxalidales</taxon>
        <taxon>Cephalotaceae</taxon>
        <taxon>Cephalotus</taxon>
    </lineage>
</organism>
<evidence type="ECO:0000313" key="1">
    <source>
        <dbReference type="EMBL" id="GAV86198.1"/>
    </source>
</evidence>
<dbReference type="InParanoid" id="A0A1Q3D1M0"/>